<gene>
    <name evidence="1" type="ORF">AMELA_G00293210</name>
</gene>
<evidence type="ECO:0000313" key="2">
    <source>
        <dbReference type="Proteomes" id="UP000593565"/>
    </source>
</evidence>
<keyword evidence="2" id="KW-1185">Reference proteome</keyword>
<organism evidence="1 2">
    <name type="scientific">Ameiurus melas</name>
    <name type="common">Black bullhead</name>
    <name type="synonym">Silurus melas</name>
    <dbReference type="NCBI Taxonomy" id="219545"/>
    <lineage>
        <taxon>Eukaryota</taxon>
        <taxon>Metazoa</taxon>
        <taxon>Chordata</taxon>
        <taxon>Craniata</taxon>
        <taxon>Vertebrata</taxon>
        <taxon>Euteleostomi</taxon>
        <taxon>Actinopterygii</taxon>
        <taxon>Neopterygii</taxon>
        <taxon>Teleostei</taxon>
        <taxon>Ostariophysi</taxon>
        <taxon>Siluriformes</taxon>
        <taxon>Ictaluridae</taxon>
        <taxon>Ameiurus</taxon>
    </lineage>
</organism>
<dbReference type="EMBL" id="JAAGNN010000030">
    <property type="protein sequence ID" value="KAF4070284.1"/>
    <property type="molecule type" value="Genomic_DNA"/>
</dbReference>
<sequence>MVVSIKTMRECTEQVKEQGTVKRRLCGTKTEDLDASASTSAEHSPNSCDSALVCVGPCRWRAGGEKRQMEMCILCLEEQEILPDGTAMVLAAFVQHSAVMSKNRKSPPHNPGKVMV</sequence>
<comment type="caution">
    <text evidence="1">The sequence shown here is derived from an EMBL/GenBank/DDBJ whole genome shotgun (WGS) entry which is preliminary data.</text>
</comment>
<protein>
    <submittedName>
        <fullName evidence="1">Uncharacterized protein</fullName>
    </submittedName>
</protein>
<reference evidence="1 2" key="1">
    <citation type="submission" date="2020-02" db="EMBL/GenBank/DDBJ databases">
        <title>A chromosome-scale genome assembly of the black bullhead catfish (Ameiurus melas).</title>
        <authorList>
            <person name="Wen M."/>
            <person name="Zham M."/>
            <person name="Cabau C."/>
            <person name="Klopp C."/>
            <person name="Donnadieu C."/>
            <person name="Roques C."/>
            <person name="Bouchez O."/>
            <person name="Lampietro C."/>
            <person name="Jouanno E."/>
            <person name="Herpin A."/>
            <person name="Louis A."/>
            <person name="Berthelot C."/>
            <person name="Parey E."/>
            <person name="Roest-Crollius H."/>
            <person name="Braasch I."/>
            <person name="Postlethwait J."/>
            <person name="Robinson-Rechavi M."/>
            <person name="Echchiki A."/>
            <person name="Begum T."/>
            <person name="Montfort J."/>
            <person name="Schartl M."/>
            <person name="Bobe J."/>
            <person name="Guiguen Y."/>
        </authorList>
    </citation>
    <scope>NUCLEOTIDE SEQUENCE [LARGE SCALE GENOMIC DNA]</scope>
    <source>
        <strain evidence="1">M_S1</strain>
        <tissue evidence="1">Blood</tissue>
    </source>
</reference>
<evidence type="ECO:0000313" key="1">
    <source>
        <dbReference type="EMBL" id="KAF4070284.1"/>
    </source>
</evidence>
<accession>A0A7J5ZI28</accession>
<dbReference type="Proteomes" id="UP000593565">
    <property type="component" value="Unassembled WGS sequence"/>
</dbReference>
<dbReference type="GO" id="GO:0016567">
    <property type="term" value="P:protein ubiquitination"/>
    <property type="evidence" value="ECO:0007669"/>
    <property type="project" value="UniProtKB-UniPathway"/>
</dbReference>
<dbReference type="UniPathway" id="UPA00143"/>
<dbReference type="AlphaFoldDB" id="A0A7J5ZI28"/>
<name>A0A7J5ZI28_AMEME</name>
<proteinExistence type="predicted"/>